<sequence length="223" mass="25035">MIQIEHLTKKYRNVVAVDDLNLTVKEGEIFGFVGPNGAGKTTTIRILAGLLRPTSGKATIGGYDVTRDTMEVKRMVGYMPDIFGVYDEMRVWEYLDFFGAAYRIDRDTRREAIDRVLDLTGSEYMRDYHMGSLSRGMAQKIGLARTLIHDPEVLILDEPASGLDPRARMELRDTLKRLRSNGKTILISSHILAELGTLCDTLGIIEKSRLLATGTLSEILRQI</sequence>
<dbReference type="SUPFAM" id="SSF52540">
    <property type="entry name" value="P-loop containing nucleoside triphosphate hydrolases"/>
    <property type="match status" value="1"/>
</dbReference>
<keyword evidence="2" id="KW-0813">Transport</keyword>
<dbReference type="PANTHER" id="PTHR43335:SF3">
    <property type="entry name" value="ABC TRANSPORTER"/>
    <property type="match status" value="1"/>
</dbReference>
<reference evidence="6" key="1">
    <citation type="journal article" date="2014" name="Front. Microbiol.">
        <title>High frequency of phylogenetically diverse reductive dehalogenase-homologous genes in deep subseafloor sedimentary metagenomes.</title>
        <authorList>
            <person name="Kawai M."/>
            <person name="Futagami T."/>
            <person name="Toyoda A."/>
            <person name="Takaki Y."/>
            <person name="Nishi S."/>
            <person name="Hori S."/>
            <person name="Arai W."/>
            <person name="Tsubouchi T."/>
            <person name="Morono Y."/>
            <person name="Uchiyama I."/>
            <person name="Ito T."/>
            <person name="Fujiyama A."/>
            <person name="Inagaki F."/>
            <person name="Takami H."/>
        </authorList>
    </citation>
    <scope>NUCLEOTIDE SEQUENCE</scope>
    <source>
        <strain evidence="6">Expedition CK06-06</strain>
    </source>
</reference>
<keyword evidence="3" id="KW-0547">Nucleotide-binding</keyword>
<dbReference type="InterPro" id="IPR003439">
    <property type="entry name" value="ABC_transporter-like_ATP-bd"/>
</dbReference>
<evidence type="ECO:0000256" key="2">
    <source>
        <dbReference type="ARBA" id="ARBA00022448"/>
    </source>
</evidence>
<evidence type="ECO:0000259" key="5">
    <source>
        <dbReference type="PROSITE" id="PS50893"/>
    </source>
</evidence>
<dbReference type="PANTHER" id="PTHR43335">
    <property type="entry name" value="ABC TRANSPORTER, ATP-BINDING PROTEIN"/>
    <property type="match status" value="1"/>
</dbReference>
<proteinExistence type="inferred from homology"/>
<dbReference type="AlphaFoldDB" id="X1CIB3"/>
<dbReference type="InterPro" id="IPR027417">
    <property type="entry name" value="P-loop_NTPase"/>
</dbReference>
<comment type="similarity">
    <text evidence="1">Belongs to the ABC transporter superfamily.</text>
</comment>
<dbReference type="SMART" id="SM00382">
    <property type="entry name" value="AAA"/>
    <property type="match status" value="1"/>
</dbReference>
<dbReference type="InterPro" id="IPR003593">
    <property type="entry name" value="AAA+_ATPase"/>
</dbReference>
<organism evidence="6">
    <name type="scientific">marine sediment metagenome</name>
    <dbReference type="NCBI Taxonomy" id="412755"/>
    <lineage>
        <taxon>unclassified sequences</taxon>
        <taxon>metagenomes</taxon>
        <taxon>ecological metagenomes</taxon>
    </lineage>
</organism>
<dbReference type="PROSITE" id="PS50893">
    <property type="entry name" value="ABC_TRANSPORTER_2"/>
    <property type="match status" value="1"/>
</dbReference>
<dbReference type="EMBL" id="BART01030859">
    <property type="protein sequence ID" value="GAH08056.1"/>
    <property type="molecule type" value="Genomic_DNA"/>
</dbReference>
<feature type="non-terminal residue" evidence="6">
    <location>
        <position position="223"/>
    </location>
</feature>
<evidence type="ECO:0000256" key="3">
    <source>
        <dbReference type="ARBA" id="ARBA00022741"/>
    </source>
</evidence>
<dbReference type="CDD" id="cd03230">
    <property type="entry name" value="ABC_DR_subfamily_A"/>
    <property type="match status" value="1"/>
</dbReference>
<dbReference type="Pfam" id="PF00005">
    <property type="entry name" value="ABC_tran"/>
    <property type="match status" value="1"/>
</dbReference>
<keyword evidence="4" id="KW-0067">ATP-binding</keyword>
<dbReference type="GO" id="GO:0016887">
    <property type="term" value="F:ATP hydrolysis activity"/>
    <property type="evidence" value="ECO:0007669"/>
    <property type="project" value="InterPro"/>
</dbReference>
<feature type="domain" description="ABC transporter" evidence="5">
    <location>
        <begin position="2"/>
        <end position="223"/>
    </location>
</feature>
<protein>
    <recommendedName>
        <fullName evidence="5">ABC transporter domain-containing protein</fullName>
    </recommendedName>
</protein>
<accession>X1CIB3</accession>
<gene>
    <name evidence="6" type="ORF">S01H4_53753</name>
</gene>
<evidence type="ECO:0000256" key="4">
    <source>
        <dbReference type="ARBA" id="ARBA00022840"/>
    </source>
</evidence>
<evidence type="ECO:0000313" key="6">
    <source>
        <dbReference type="EMBL" id="GAH08056.1"/>
    </source>
</evidence>
<evidence type="ECO:0000256" key="1">
    <source>
        <dbReference type="ARBA" id="ARBA00005417"/>
    </source>
</evidence>
<name>X1CIB3_9ZZZZ</name>
<dbReference type="Gene3D" id="3.40.50.300">
    <property type="entry name" value="P-loop containing nucleotide triphosphate hydrolases"/>
    <property type="match status" value="1"/>
</dbReference>
<dbReference type="GO" id="GO:0005524">
    <property type="term" value="F:ATP binding"/>
    <property type="evidence" value="ECO:0007669"/>
    <property type="project" value="UniProtKB-KW"/>
</dbReference>
<comment type="caution">
    <text evidence="6">The sequence shown here is derived from an EMBL/GenBank/DDBJ whole genome shotgun (WGS) entry which is preliminary data.</text>
</comment>